<keyword evidence="1" id="KW-0812">Transmembrane</keyword>
<accession>A0A173R031</accession>
<keyword evidence="1" id="KW-1133">Transmembrane helix</keyword>
<reference evidence="2 3" key="1">
    <citation type="submission" date="2015-09" db="EMBL/GenBank/DDBJ databases">
        <authorList>
            <consortium name="Pathogen Informatics"/>
        </authorList>
    </citation>
    <scope>NUCLEOTIDE SEQUENCE [LARGE SCALE GENOMIC DNA]</scope>
    <source>
        <strain evidence="2 3">2789STDY5608863</strain>
    </source>
</reference>
<keyword evidence="1" id="KW-0472">Membrane</keyword>
<evidence type="ECO:0000256" key="1">
    <source>
        <dbReference type="SAM" id="Phobius"/>
    </source>
</evidence>
<feature type="transmembrane region" description="Helical" evidence="1">
    <location>
        <begin position="157"/>
        <end position="179"/>
    </location>
</feature>
<gene>
    <name evidence="2" type="ORF">ERS852420_00176</name>
</gene>
<feature type="transmembrane region" description="Helical" evidence="1">
    <location>
        <begin position="61"/>
        <end position="79"/>
    </location>
</feature>
<proteinExistence type="predicted"/>
<dbReference type="Proteomes" id="UP000095495">
    <property type="component" value="Unassembled WGS sequence"/>
</dbReference>
<dbReference type="EMBL" id="CYXV01000001">
    <property type="protein sequence ID" value="CUM71201.1"/>
    <property type="molecule type" value="Genomic_DNA"/>
</dbReference>
<organism evidence="2 3">
    <name type="scientific">Roseburia faecis</name>
    <dbReference type="NCBI Taxonomy" id="301302"/>
    <lineage>
        <taxon>Bacteria</taxon>
        <taxon>Bacillati</taxon>
        <taxon>Bacillota</taxon>
        <taxon>Clostridia</taxon>
        <taxon>Lachnospirales</taxon>
        <taxon>Lachnospiraceae</taxon>
        <taxon>Roseburia</taxon>
    </lineage>
</organism>
<sequence length="254" mass="29836">MKLYKKKIKNYKKLIQDHYVREPAVQNVVSQCKKINICQQRICSSYFEFLYEQCKFIKKKWWVLQGGTLFILWILLNDLESMKSIGRIMGAFSVLFSILIIPEIWKNRRFSAFEIEKASYYSLRQICAARLLLFAIVDMMMVTVFFILVFATMQIPLSSIATNFLIPFNISSGVCFHLLCKKGFDMEYVSVCLSMAFVIVWSMIVANDVIYYAIVEPLWLVLILISFGYLVFCVRKSQQDYELVWEDRTNGIRI</sequence>
<feature type="transmembrane region" description="Helical" evidence="1">
    <location>
        <begin position="210"/>
        <end position="232"/>
    </location>
</feature>
<evidence type="ECO:0008006" key="4">
    <source>
        <dbReference type="Google" id="ProtNLM"/>
    </source>
</evidence>
<dbReference type="AlphaFoldDB" id="A0A173R031"/>
<evidence type="ECO:0000313" key="2">
    <source>
        <dbReference type="EMBL" id="CUM71201.1"/>
    </source>
</evidence>
<evidence type="ECO:0000313" key="3">
    <source>
        <dbReference type="Proteomes" id="UP000095495"/>
    </source>
</evidence>
<protein>
    <recommendedName>
        <fullName evidence="4">ABC-2 family transporter protein</fullName>
    </recommendedName>
</protein>
<feature type="transmembrane region" description="Helical" evidence="1">
    <location>
        <begin position="186"/>
        <end position="204"/>
    </location>
</feature>
<name>A0A173R031_9FIRM</name>
<feature type="transmembrane region" description="Helical" evidence="1">
    <location>
        <begin position="85"/>
        <end position="105"/>
    </location>
</feature>
<feature type="transmembrane region" description="Helical" evidence="1">
    <location>
        <begin position="126"/>
        <end position="151"/>
    </location>
</feature>
<dbReference type="RefSeq" id="WP_055260739.1">
    <property type="nucleotide sequence ID" value="NZ_CYXV01000001.1"/>
</dbReference>